<name>A0A2C9CUL7_9RHOB</name>
<protein>
    <submittedName>
        <fullName evidence="5">LacI family transcriptional regulator</fullName>
    </submittedName>
</protein>
<dbReference type="RefSeq" id="WP_097931133.1">
    <property type="nucleotide sequence ID" value="NZ_OCTN01000007.1"/>
</dbReference>
<dbReference type="OrthoDB" id="234496at2"/>
<sequence length="357" mass="38649">MAVERHHDDLRSQRLRVTISDVSDALGVTKSTVSRALNGYSDISEATRLRVRRMADKMGYRPLSHAQAIRTGRTKSLGLVIQLSDHDAQRPFLAEFLAGLSQGASQEGWTLTIAASDSQDAALETFRSMISDRKADGFILPRTLSKDPRVELLRAADVPFVLFGRADDPTGCAWFDVLGEDAMHDAVRHLAALGHRRIGFINGGMQYTYAPLRRDGFLSAMAQEGLPIDPAHMCEDAVTIGQGEVAALEILSSETPPTAIICAVDMSALGVYRAAAGQGLSIGRDLSVIAYDGTPDGSYLTPPLSTFSVDFTQAGKRLSALLIRRIMGEPVENLRETVHAQFLDRGSAGPPPQHSHD</sequence>
<dbReference type="GO" id="GO:0000976">
    <property type="term" value="F:transcription cis-regulatory region binding"/>
    <property type="evidence" value="ECO:0007669"/>
    <property type="project" value="TreeGrafter"/>
</dbReference>
<dbReference type="PROSITE" id="PS50932">
    <property type="entry name" value="HTH_LACI_2"/>
    <property type="match status" value="1"/>
</dbReference>
<dbReference type="CDD" id="cd20010">
    <property type="entry name" value="PBP1_AglR-like"/>
    <property type="match status" value="1"/>
</dbReference>
<evidence type="ECO:0000256" key="3">
    <source>
        <dbReference type="ARBA" id="ARBA00023163"/>
    </source>
</evidence>
<evidence type="ECO:0000259" key="4">
    <source>
        <dbReference type="PROSITE" id="PS50932"/>
    </source>
</evidence>
<dbReference type="Pfam" id="PF13377">
    <property type="entry name" value="Peripla_BP_3"/>
    <property type="match status" value="1"/>
</dbReference>
<keyword evidence="1" id="KW-0805">Transcription regulation</keyword>
<feature type="domain" description="HTH lacI-type" evidence="4">
    <location>
        <begin position="17"/>
        <end position="71"/>
    </location>
</feature>
<dbReference type="EMBL" id="OCTN01000007">
    <property type="protein sequence ID" value="SOH95014.1"/>
    <property type="molecule type" value="Genomic_DNA"/>
</dbReference>
<dbReference type="PANTHER" id="PTHR30146">
    <property type="entry name" value="LACI-RELATED TRANSCRIPTIONAL REPRESSOR"/>
    <property type="match status" value="1"/>
</dbReference>
<dbReference type="SUPFAM" id="SSF47413">
    <property type="entry name" value="lambda repressor-like DNA-binding domains"/>
    <property type="match status" value="1"/>
</dbReference>
<reference evidence="6" key="1">
    <citation type="submission" date="2017-09" db="EMBL/GenBank/DDBJ databases">
        <authorList>
            <person name="Varghese N."/>
            <person name="Submissions S."/>
        </authorList>
    </citation>
    <scope>NUCLEOTIDE SEQUENCE [LARGE SCALE GENOMIC DNA]</scope>
    <source>
        <strain evidence="6">C7</strain>
    </source>
</reference>
<evidence type="ECO:0000256" key="1">
    <source>
        <dbReference type="ARBA" id="ARBA00023015"/>
    </source>
</evidence>
<proteinExistence type="predicted"/>
<dbReference type="AlphaFoldDB" id="A0A2C9CUL7"/>
<dbReference type="Proteomes" id="UP000220034">
    <property type="component" value="Unassembled WGS sequence"/>
</dbReference>
<dbReference type="Gene3D" id="3.40.50.2300">
    <property type="match status" value="2"/>
</dbReference>
<dbReference type="SMART" id="SM00354">
    <property type="entry name" value="HTH_LACI"/>
    <property type="match status" value="1"/>
</dbReference>
<evidence type="ECO:0000313" key="5">
    <source>
        <dbReference type="EMBL" id="SOH95014.1"/>
    </source>
</evidence>
<dbReference type="SUPFAM" id="SSF53822">
    <property type="entry name" value="Periplasmic binding protein-like I"/>
    <property type="match status" value="1"/>
</dbReference>
<dbReference type="PANTHER" id="PTHR30146:SF138">
    <property type="entry name" value="TRANSCRIPTIONAL REGULATORY PROTEIN"/>
    <property type="match status" value="1"/>
</dbReference>
<accession>A0A2C9CUL7</accession>
<dbReference type="Pfam" id="PF00356">
    <property type="entry name" value="LacI"/>
    <property type="match status" value="1"/>
</dbReference>
<organism evidence="5 6">
    <name type="scientific">Pontivivens marinum</name>
    <dbReference type="NCBI Taxonomy" id="1690039"/>
    <lineage>
        <taxon>Bacteria</taxon>
        <taxon>Pseudomonadati</taxon>
        <taxon>Pseudomonadota</taxon>
        <taxon>Alphaproteobacteria</taxon>
        <taxon>Rhodobacterales</taxon>
        <taxon>Paracoccaceae</taxon>
        <taxon>Pontivivens</taxon>
    </lineage>
</organism>
<evidence type="ECO:0000256" key="2">
    <source>
        <dbReference type="ARBA" id="ARBA00023125"/>
    </source>
</evidence>
<dbReference type="CDD" id="cd01392">
    <property type="entry name" value="HTH_LacI"/>
    <property type="match status" value="1"/>
</dbReference>
<keyword evidence="3" id="KW-0804">Transcription</keyword>
<dbReference type="InterPro" id="IPR028082">
    <property type="entry name" value="Peripla_BP_I"/>
</dbReference>
<keyword evidence="6" id="KW-1185">Reference proteome</keyword>
<dbReference type="InterPro" id="IPR046335">
    <property type="entry name" value="LacI/GalR-like_sensor"/>
</dbReference>
<dbReference type="InterPro" id="IPR000843">
    <property type="entry name" value="HTH_LacI"/>
</dbReference>
<evidence type="ECO:0000313" key="6">
    <source>
        <dbReference type="Proteomes" id="UP000220034"/>
    </source>
</evidence>
<keyword evidence="2" id="KW-0238">DNA-binding</keyword>
<dbReference type="InterPro" id="IPR010982">
    <property type="entry name" value="Lambda_DNA-bd_dom_sf"/>
</dbReference>
<dbReference type="GO" id="GO:0003700">
    <property type="term" value="F:DNA-binding transcription factor activity"/>
    <property type="evidence" value="ECO:0007669"/>
    <property type="project" value="TreeGrafter"/>
</dbReference>
<gene>
    <name evidence="5" type="ORF">SAMN06273572_10735</name>
</gene>
<dbReference type="Gene3D" id="1.10.260.40">
    <property type="entry name" value="lambda repressor-like DNA-binding domains"/>
    <property type="match status" value="1"/>
</dbReference>